<dbReference type="GO" id="GO:0098015">
    <property type="term" value="C:virus tail"/>
    <property type="evidence" value="ECO:0007669"/>
    <property type="project" value="UniProtKB-KW"/>
</dbReference>
<proteinExistence type="predicted"/>
<dbReference type="EMBL" id="LR798254">
    <property type="protein sequence ID" value="CAB5217735.1"/>
    <property type="molecule type" value="Genomic_DNA"/>
</dbReference>
<sequence>MGGGGFLGLGPAPSAPAAPDYTGAAQQTAQGNLDAARAATAANRVNQVTPYGNLDYTQSGTDPYGNPTWTATTSLSDVGQQLLNNQNQTSLGLGGTINAALGQVQNTMGQAFNPNLPSTGLNPGQSYQDAYMQRLAPQLEQSRESNIAQLANQGIAPGTKAYENAMRQQAMKENDLLLGATTQGFGTGLQANQQAYNQAMTNYNMPLNTLSALRSGSQVQNPTFVNSAQQATTGGADILGATQMGYNAQMGNFNAQQAAQQGLNSGLMGLGGTLGAAAIMSDIRTKEHIKAIGWLPNGLPVYEYEYKPEWKDEAGHGKFIGIMAQEVEMVKPEAVFTRPDGYKMVNYGVLNG</sequence>
<dbReference type="Pfam" id="PF13884">
    <property type="entry name" value="Peptidase_S74"/>
    <property type="match status" value="1"/>
</dbReference>
<protein>
    <submittedName>
        <fullName evidence="4">Intramolecular chaperone auto-processing domain containing protein</fullName>
    </submittedName>
</protein>
<organism evidence="4">
    <name type="scientific">uncultured Caudovirales phage</name>
    <dbReference type="NCBI Taxonomy" id="2100421"/>
    <lineage>
        <taxon>Viruses</taxon>
        <taxon>Duplodnaviria</taxon>
        <taxon>Heunggongvirae</taxon>
        <taxon>Uroviricota</taxon>
        <taxon>Caudoviricetes</taxon>
        <taxon>Peduoviridae</taxon>
        <taxon>Maltschvirus</taxon>
        <taxon>Maltschvirus maltsch</taxon>
    </lineage>
</organism>
<evidence type="ECO:0000256" key="1">
    <source>
        <dbReference type="ARBA" id="ARBA00004328"/>
    </source>
</evidence>
<evidence type="ECO:0000259" key="3">
    <source>
        <dbReference type="PROSITE" id="PS51688"/>
    </source>
</evidence>
<evidence type="ECO:0000256" key="2">
    <source>
        <dbReference type="ARBA" id="ARBA00022732"/>
    </source>
</evidence>
<dbReference type="InterPro" id="IPR030392">
    <property type="entry name" value="S74_ICA"/>
</dbReference>
<feature type="domain" description="Peptidase S74" evidence="3">
    <location>
        <begin position="281"/>
        <end position="352"/>
    </location>
</feature>
<name>A0A6J7WM77_9CAUD</name>
<comment type="subcellular location">
    <subcellularLocation>
        <location evidence="1">Virion</location>
    </subcellularLocation>
</comment>
<dbReference type="PROSITE" id="PS51688">
    <property type="entry name" value="ICA"/>
    <property type="match status" value="1"/>
</dbReference>
<accession>A0A6J7WM77</accession>
<gene>
    <name evidence="4" type="ORF">UFOVP202_5</name>
</gene>
<keyword evidence="2" id="KW-0946">Virion</keyword>
<evidence type="ECO:0000313" key="4">
    <source>
        <dbReference type="EMBL" id="CAB5217735.1"/>
    </source>
</evidence>
<keyword evidence="2" id="KW-1227">Viral tail protein</keyword>
<reference evidence="4" key="1">
    <citation type="submission" date="2020-05" db="EMBL/GenBank/DDBJ databases">
        <authorList>
            <person name="Chiriac C."/>
            <person name="Salcher M."/>
            <person name="Ghai R."/>
            <person name="Kavagutti S V."/>
        </authorList>
    </citation>
    <scope>NUCLEOTIDE SEQUENCE</scope>
</reference>